<feature type="transmembrane region" description="Helical" evidence="6">
    <location>
        <begin position="210"/>
        <end position="227"/>
    </location>
</feature>
<dbReference type="SUPFAM" id="SSF48557">
    <property type="entry name" value="L-aspartase-like"/>
    <property type="match status" value="1"/>
</dbReference>
<feature type="transmembrane region" description="Helical" evidence="6">
    <location>
        <begin position="730"/>
        <end position="748"/>
    </location>
</feature>
<feature type="transmembrane region" description="Helical" evidence="6">
    <location>
        <begin position="848"/>
        <end position="873"/>
    </location>
</feature>
<feature type="transmembrane region" description="Helical" evidence="6">
    <location>
        <begin position="91"/>
        <end position="114"/>
    </location>
</feature>
<evidence type="ECO:0000256" key="4">
    <source>
        <dbReference type="ARBA" id="ARBA00022989"/>
    </source>
</evidence>
<dbReference type="Pfam" id="PF00206">
    <property type="entry name" value="Lyase_1"/>
    <property type="match status" value="1"/>
</dbReference>
<dbReference type="InterPro" id="IPR004841">
    <property type="entry name" value="AA-permease/SLC12A_dom"/>
</dbReference>
<dbReference type="AlphaFoldDB" id="A0A814N655"/>
<evidence type="ECO:0000256" key="6">
    <source>
        <dbReference type="SAM" id="Phobius"/>
    </source>
</evidence>
<evidence type="ECO:0000256" key="2">
    <source>
        <dbReference type="ARBA" id="ARBA00022448"/>
    </source>
</evidence>
<sequence length="921" mass="100452">MSDNTSIDNNSITQLTRRASRQVLWSCKSFAKQLIARKPMKDIQIEIETKNEMRRTLNWIQLTGIGLGSIIGAGIFVTSGQAAKEYAGPSVIISFFIAGIVALLAALSFSEMAVMMASSGSAYTYTYAALGAKEYAGPSVIISFFIAGIVALLAALSFSEMAVMMASSGSAYTYTYAALGEYCAWIVACNLTLIYQLAASTVVVNWSSHIVHFIGIVSNLNISSVFLQAPLIADENSINITITGDVLNLPAIGITIAIAILLFIGIRQTAMVNLFFDIIKILALLIFIFACCKYVNISNYYPFIPPNKGSFNQFGITGMLKGSTSVFFAYIGFESVATAAQEADKPSRTLPISLIGSLVISMLIYLGVSTVMVGLIPYYLIDEDNPLTDAIKATPYGLWLLIIMDLGAIAGVTTVALTILLSQTRIFYAMAHDGLLPPIFAKIHSRTKTPWISILISGTVCAVIAGICPVDILGETTSVAALITYFFVHVSVIVMRYTHSDMPRTFQVPLGKWPIPTLGALLCLLLLTHTSTPVGIRVAIFMGIGHIIYFSYGFWHSKRRLRIRQESMTNLTADLQTIYFCKSFHYLYPALTYLHTELKKKSDEFASIYKIGRTHLQDAVPMTLGQEFSALGEYCAWIVACNLTLIYQLAASTVVVNWSSHIVHFIGIVSSLNISSVFLQAPLIADENSINITVTGDVLNLPAIGITIAIAILLFIGIRQTAMVNLFFDIIKILVLLIFIFACCKYVNTSNYYPFIPPNKGSFNQFGITGMLKGSTIVFFAYIGFESVATAAQEADKPSRTLPISLIGSLVISMLIYLGVSTVMVGLIPYYLIDEDNPLTDAIKATPYGLWLLIIMDLGAIAGVTTVALTILLSQTRIFYAMAHDGLLPPIFARIHSRTKTPWISILISGTNLILFNISDS</sequence>
<feature type="transmembrane region" description="Helical" evidence="6">
    <location>
        <begin position="806"/>
        <end position="828"/>
    </location>
</feature>
<dbReference type="Proteomes" id="UP000663845">
    <property type="component" value="Unassembled WGS sequence"/>
</dbReference>
<reference evidence="9" key="1">
    <citation type="submission" date="2021-02" db="EMBL/GenBank/DDBJ databases">
        <authorList>
            <person name="Nowell W R."/>
        </authorList>
    </citation>
    <scope>NUCLEOTIDE SEQUENCE</scope>
</reference>
<dbReference type="Pfam" id="PF00324">
    <property type="entry name" value="AA_permease"/>
    <property type="match status" value="1"/>
</dbReference>
<evidence type="ECO:0000259" key="7">
    <source>
        <dbReference type="Pfam" id="PF00206"/>
    </source>
</evidence>
<gene>
    <name evidence="9" type="ORF">JYZ213_LOCUS20670</name>
</gene>
<keyword evidence="5 6" id="KW-0472">Membrane</keyword>
<feature type="transmembrane region" description="Helical" evidence="6">
    <location>
        <begin position="396"/>
        <end position="421"/>
    </location>
</feature>
<feature type="transmembrane region" description="Helical" evidence="6">
    <location>
        <begin position="451"/>
        <end position="473"/>
    </location>
</feature>
<keyword evidence="3 6" id="KW-0812">Transmembrane</keyword>
<organism evidence="9 10">
    <name type="scientific">Adineta steineri</name>
    <dbReference type="NCBI Taxonomy" id="433720"/>
    <lineage>
        <taxon>Eukaryota</taxon>
        <taxon>Metazoa</taxon>
        <taxon>Spiralia</taxon>
        <taxon>Gnathifera</taxon>
        <taxon>Rotifera</taxon>
        <taxon>Eurotatoria</taxon>
        <taxon>Bdelloidea</taxon>
        <taxon>Adinetida</taxon>
        <taxon>Adinetidae</taxon>
        <taxon>Adineta</taxon>
    </lineage>
</organism>
<feature type="transmembrane region" description="Helical" evidence="6">
    <location>
        <begin position="768"/>
        <end position="785"/>
    </location>
</feature>
<keyword evidence="4 6" id="KW-1133">Transmembrane helix</keyword>
<evidence type="ECO:0000259" key="8">
    <source>
        <dbReference type="Pfam" id="PF00324"/>
    </source>
</evidence>
<dbReference type="EMBL" id="CAJNOG010000220">
    <property type="protein sequence ID" value="CAF1087882.1"/>
    <property type="molecule type" value="Genomic_DNA"/>
</dbReference>
<dbReference type="GO" id="GO:0016020">
    <property type="term" value="C:membrane"/>
    <property type="evidence" value="ECO:0007669"/>
    <property type="project" value="UniProtKB-SubCell"/>
</dbReference>
<feature type="transmembrane region" description="Helical" evidence="6">
    <location>
        <begin position="354"/>
        <end position="376"/>
    </location>
</feature>
<dbReference type="Gene3D" id="1.20.1740.10">
    <property type="entry name" value="Amino acid/polyamine transporter I"/>
    <property type="match status" value="3"/>
</dbReference>
<feature type="transmembrane region" description="Helical" evidence="6">
    <location>
        <begin position="247"/>
        <end position="266"/>
    </location>
</feature>
<dbReference type="GO" id="GO:0015171">
    <property type="term" value="F:amino acid transmembrane transporter activity"/>
    <property type="evidence" value="ECO:0007669"/>
    <property type="project" value="TreeGrafter"/>
</dbReference>
<feature type="transmembrane region" description="Helical" evidence="6">
    <location>
        <begin position="479"/>
        <end position="498"/>
    </location>
</feature>
<feature type="transmembrane region" description="Helical" evidence="6">
    <location>
        <begin position="534"/>
        <end position="555"/>
    </location>
</feature>
<feature type="transmembrane region" description="Helical" evidence="6">
    <location>
        <begin position="278"/>
        <end position="301"/>
    </location>
</feature>
<evidence type="ECO:0000256" key="1">
    <source>
        <dbReference type="ARBA" id="ARBA00004141"/>
    </source>
</evidence>
<accession>A0A814N655</accession>
<feature type="domain" description="Fumarate lyase N-terminal" evidence="7">
    <location>
        <begin position="580"/>
        <end position="631"/>
    </location>
</feature>
<feature type="transmembrane region" description="Helical" evidence="6">
    <location>
        <begin position="662"/>
        <end position="679"/>
    </location>
</feature>
<protein>
    <submittedName>
        <fullName evidence="9">Uncharacterized protein</fullName>
    </submittedName>
</protein>
<dbReference type="InterPro" id="IPR002293">
    <property type="entry name" value="AA/rel_permease1"/>
</dbReference>
<keyword evidence="2" id="KW-0813">Transport</keyword>
<dbReference type="GO" id="GO:0003824">
    <property type="term" value="F:catalytic activity"/>
    <property type="evidence" value="ECO:0007669"/>
    <property type="project" value="InterPro"/>
</dbReference>
<name>A0A814N655_9BILA</name>
<proteinExistence type="predicted"/>
<feature type="transmembrane region" description="Helical" evidence="6">
    <location>
        <begin position="59"/>
        <end position="79"/>
    </location>
</feature>
<dbReference type="InterPro" id="IPR008948">
    <property type="entry name" value="L-Aspartase-like"/>
</dbReference>
<feature type="transmembrane region" description="Helical" evidence="6">
    <location>
        <begin position="313"/>
        <end position="333"/>
    </location>
</feature>
<feature type="transmembrane region" description="Helical" evidence="6">
    <location>
        <begin position="699"/>
        <end position="718"/>
    </location>
</feature>
<feature type="transmembrane region" description="Helical" evidence="6">
    <location>
        <begin position="135"/>
        <end position="156"/>
    </location>
</feature>
<feature type="transmembrane region" description="Helical" evidence="6">
    <location>
        <begin position="176"/>
        <end position="198"/>
    </location>
</feature>
<feature type="domain" description="Amino acid permease/ SLC12A" evidence="8">
    <location>
        <begin position="64"/>
        <end position="131"/>
    </location>
</feature>
<comment type="caution">
    <text evidence="9">The sequence shown here is derived from an EMBL/GenBank/DDBJ whole genome shotgun (WGS) entry which is preliminary data.</text>
</comment>
<evidence type="ECO:0000256" key="5">
    <source>
        <dbReference type="ARBA" id="ARBA00023136"/>
    </source>
</evidence>
<dbReference type="InterPro" id="IPR022761">
    <property type="entry name" value="Fumarate_lyase_N"/>
</dbReference>
<dbReference type="PANTHER" id="PTHR43243:SF4">
    <property type="entry name" value="CATIONIC AMINO ACID TRANSPORTER 4"/>
    <property type="match status" value="1"/>
</dbReference>
<evidence type="ECO:0000313" key="9">
    <source>
        <dbReference type="EMBL" id="CAF1087882.1"/>
    </source>
</evidence>
<dbReference type="PANTHER" id="PTHR43243">
    <property type="entry name" value="INNER MEMBRANE TRANSPORTER YGJI-RELATED"/>
    <property type="match status" value="1"/>
</dbReference>
<evidence type="ECO:0000313" key="10">
    <source>
        <dbReference type="Proteomes" id="UP000663845"/>
    </source>
</evidence>
<evidence type="ECO:0000256" key="3">
    <source>
        <dbReference type="ARBA" id="ARBA00022692"/>
    </source>
</evidence>
<feature type="transmembrane region" description="Helical" evidence="6">
    <location>
        <begin position="510"/>
        <end position="528"/>
    </location>
</feature>
<comment type="subcellular location">
    <subcellularLocation>
        <location evidence="1">Membrane</location>
        <topology evidence="1">Multi-pass membrane protein</topology>
    </subcellularLocation>
</comment>
<dbReference type="Pfam" id="PF13520">
    <property type="entry name" value="AA_permease_2"/>
    <property type="match status" value="2"/>
</dbReference>